<reference evidence="7 8" key="1">
    <citation type="submission" date="2017-05" db="EMBL/GenBank/DDBJ databases">
        <title>High clonality and local adaptation shapes Vibrionaceae linages within an endangered oasis.</title>
        <authorList>
            <person name="Vazquez-Rosas-Landa M."/>
        </authorList>
    </citation>
    <scope>NUCLEOTIDE SEQUENCE [LARGE SCALE GENOMIC DNA]</scope>
    <source>
        <strain evidence="7 8">P46_P4S1P180</strain>
    </source>
</reference>
<dbReference type="GO" id="GO:0005737">
    <property type="term" value="C:cytoplasm"/>
    <property type="evidence" value="ECO:0007669"/>
    <property type="project" value="TreeGrafter"/>
</dbReference>
<evidence type="ECO:0000313" key="7">
    <source>
        <dbReference type="EMBL" id="NAW65161.1"/>
    </source>
</evidence>
<name>A0A7X5ATA9_9GAMM</name>
<dbReference type="RefSeq" id="WP_161444076.1">
    <property type="nucleotide sequence ID" value="NZ_WXWU01000137.1"/>
</dbReference>
<dbReference type="Proteomes" id="UP000465712">
    <property type="component" value="Unassembled WGS sequence"/>
</dbReference>
<dbReference type="AlphaFoldDB" id="A0A7X5ATA9"/>
<sequence>MTRLDVTVASLASEAKPLAPSFGLEFTNKQLATLVSEQFDELYSTLVRHKLLIFRKQDTSPQQLMQIAERLGEVQRYPFSSGIEGFPEIVEIRKEPDQKNVFSGVWHIDSTYLESPPDFTLLAAKQTPEVGGDTVFADSQKAFAALSEGMQKFLLSEKAEFISNKIQEAGNKAPHLVNFTDIAMANTFFSASHSAAKRHEESGIPGIYVNAEHTSRFTSMSAEESAPILDYLFSHITRDEFTARVRWENDTIVLWDNRGLQHHAVNDYYGQLRVMHRIIVRSAMR</sequence>
<keyword evidence="5" id="KW-0408">Iron</keyword>
<dbReference type="SUPFAM" id="SSF51197">
    <property type="entry name" value="Clavaminate synthase-like"/>
    <property type="match status" value="1"/>
</dbReference>
<dbReference type="Gene3D" id="3.60.130.10">
    <property type="entry name" value="Clavaminate synthase-like"/>
    <property type="match status" value="1"/>
</dbReference>
<dbReference type="InterPro" id="IPR042098">
    <property type="entry name" value="TauD-like_sf"/>
</dbReference>
<evidence type="ECO:0000256" key="2">
    <source>
        <dbReference type="ARBA" id="ARBA00022723"/>
    </source>
</evidence>
<proteinExistence type="inferred from homology"/>
<evidence type="ECO:0000256" key="1">
    <source>
        <dbReference type="ARBA" id="ARBA00005896"/>
    </source>
</evidence>
<dbReference type="PANTHER" id="PTHR30468:SF1">
    <property type="entry name" value="ALPHA-KETOGLUTARATE-DEPENDENT SULFONATE DIOXYGENASE"/>
    <property type="match status" value="1"/>
</dbReference>
<evidence type="ECO:0000259" key="6">
    <source>
        <dbReference type="Pfam" id="PF02668"/>
    </source>
</evidence>
<accession>A0A7X5ATA9</accession>
<dbReference type="GO" id="GO:0016706">
    <property type="term" value="F:2-oxoglutarate-dependent dioxygenase activity"/>
    <property type="evidence" value="ECO:0007669"/>
    <property type="project" value="UniProtKB-ARBA"/>
</dbReference>
<dbReference type="Pfam" id="PF02668">
    <property type="entry name" value="TauD"/>
    <property type="match status" value="1"/>
</dbReference>
<dbReference type="EMBL" id="WXWW01000121">
    <property type="protein sequence ID" value="NAW65161.1"/>
    <property type="molecule type" value="Genomic_DNA"/>
</dbReference>
<feature type="domain" description="TauD/TfdA-like" evidence="6">
    <location>
        <begin position="15"/>
        <end position="278"/>
    </location>
</feature>
<evidence type="ECO:0000313" key="8">
    <source>
        <dbReference type="Proteomes" id="UP000465712"/>
    </source>
</evidence>
<dbReference type="InterPro" id="IPR051323">
    <property type="entry name" value="AtsK-like"/>
</dbReference>
<evidence type="ECO:0000256" key="4">
    <source>
        <dbReference type="ARBA" id="ARBA00023002"/>
    </source>
</evidence>
<dbReference type="PANTHER" id="PTHR30468">
    <property type="entry name" value="ALPHA-KETOGLUTARATE-DEPENDENT SULFONATE DIOXYGENASE"/>
    <property type="match status" value="1"/>
</dbReference>
<dbReference type="GO" id="GO:0046872">
    <property type="term" value="F:metal ion binding"/>
    <property type="evidence" value="ECO:0007669"/>
    <property type="project" value="UniProtKB-KW"/>
</dbReference>
<comment type="similarity">
    <text evidence="1">Belongs to the TfdA dioxygenase family.</text>
</comment>
<dbReference type="OrthoDB" id="581608at2"/>
<gene>
    <name evidence="7" type="ORF">CAG72_08015</name>
</gene>
<evidence type="ECO:0000256" key="3">
    <source>
        <dbReference type="ARBA" id="ARBA00022964"/>
    </source>
</evidence>
<dbReference type="InterPro" id="IPR003819">
    <property type="entry name" value="TauD/TfdA-like"/>
</dbReference>
<evidence type="ECO:0000256" key="5">
    <source>
        <dbReference type="ARBA" id="ARBA00023004"/>
    </source>
</evidence>
<organism evidence="7 8">
    <name type="scientific">Photobacterium halotolerans</name>
    <dbReference type="NCBI Taxonomy" id="265726"/>
    <lineage>
        <taxon>Bacteria</taxon>
        <taxon>Pseudomonadati</taxon>
        <taxon>Pseudomonadota</taxon>
        <taxon>Gammaproteobacteria</taxon>
        <taxon>Vibrionales</taxon>
        <taxon>Vibrionaceae</taxon>
        <taxon>Photobacterium</taxon>
    </lineage>
</organism>
<keyword evidence="4" id="KW-0560">Oxidoreductase</keyword>
<comment type="caution">
    <text evidence="7">The sequence shown here is derived from an EMBL/GenBank/DDBJ whole genome shotgun (WGS) entry which is preliminary data.</text>
</comment>
<protein>
    <submittedName>
        <fullName evidence="7">Taurine dioxygenase</fullName>
    </submittedName>
</protein>
<keyword evidence="2" id="KW-0479">Metal-binding</keyword>
<keyword evidence="3 7" id="KW-0223">Dioxygenase</keyword>